<feature type="region of interest" description="Disordered" evidence="1">
    <location>
        <begin position="712"/>
        <end position="755"/>
    </location>
</feature>
<feature type="region of interest" description="Disordered" evidence="1">
    <location>
        <begin position="1"/>
        <end position="129"/>
    </location>
</feature>
<evidence type="ECO:0000313" key="2">
    <source>
        <dbReference type="EMBL" id="GBG85362.1"/>
    </source>
</evidence>
<protein>
    <submittedName>
        <fullName evidence="2">Uncharacterized protein</fullName>
    </submittedName>
</protein>
<feature type="compositionally biased region" description="Low complexity" evidence="1">
    <location>
        <begin position="730"/>
        <end position="741"/>
    </location>
</feature>
<dbReference type="Gramene" id="GBG85362">
    <property type="protein sequence ID" value="GBG85362"/>
    <property type="gene ID" value="CBR_g40005"/>
</dbReference>
<feature type="region of interest" description="Disordered" evidence="1">
    <location>
        <begin position="260"/>
        <end position="321"/>
    </location>
</feature>
<comment type="caution">
    <text evidence="2">The sequence shown here is derived from an EMBL/GenBank/DDBJ whole genome shotgun (WGS) entry which is preliminary data.</text>
</comment>
<feature type="compositionally biased region" description="Gly residues" evidence="1">
    <location>
        <begin position="264"/>
        <end position="284"/>
    </location>
</feature>
<evidence type="ECO:0000313" key="3">
    <source>
        <dbReference type="Proteomes" id="UP000265515"/>
    </source>
</evidence>
<name>A0A388LT27_CHABU</name>
<feature type="compositionally biased region" description="Basic and acidic residues" evidence="1">
    <location>
        <begin position="89"/>
        <end position="114"/>
    </location>
</feature>
<accession>A0A388LT27</accession>
<feature type="compositionally biased region" description="Low complexity" evidence="1">
    <location>
        <begin position="605"/>
        <end position="615"/>
    </location>
</feature>
<dbReference type="EMBL" id="BFEA01000515">
    <property type="protein sequence ID" value="GBG85362.1"/>
    <property type="molecule type" value="Genomic_DNA"/>
</dbReference>
<dbReference type="Proteomes" id="UP000265515">
    <property type="component" value="Unassembled WGS sequence"/>
</dbReference>
<gene>
    <name evidence="2" type="ORF">CBR_g40005</name>
</gene>
<keyword evidence="3" id="KW-1185">Reference proteome</keyword>
<feature type="region of interest" description="Disordered" evidence="1">
    <location>
        <begin position="153"/>
        <end position="177"/>
    </location>
</feature>
<evidence type="ECO:0000256" key="1">
    <source>
        <dbReference type="SAM" id="MobiDB-lite"/>
    </source>
</evidence>
<proteinExistence type="predicted"/>
<feature type="compositionally biased region" description="Basic residues" evidence="1">
    <location>
        <begin position="616"/>
        <end position="625"/>
    </location>
</feature>
<feature type="region of interest" description="Disordered" evidence="1">
    <location>
        <begin position="562"/>
        <end position="627"/>
    </location>
</feature>
<reference evidence="2 3" key="1">
    <citation type="journal article" date="2018" name="Cell">
        <title>The Chara Genome: Secondary Complexity and Implications for Plant Terrestrialization.</title>
        <authorList>
            <person name="Nishiyama T."/>
            <person name="Sakayama H."/>
            <person name="Vries J.D."/>
            <person name="Buschmann H."/>
            <person name="Saint-Marcoux D."/>
            <person name="Ullrich K.K."/>
            <person name="Haas F.B."/>
            <person name="Vanderstraeten L."/>
            <person name="Becker D."/>
            <person name="Lang D."/>
            <person name="Vosolsobe S."/>
            <person name="Rombauts S."/>
            <person name="Wilhelmsson P.K.I."/>
            <person name="Janitza P."/>
            <person name="Kern R."/>
            <person name="Heyl A."/>
            <person name="Rumpler F."/>
            <person name="Villalobos L.I.A.C."/>
            <person name="Clay J.M."/>
            <person name="Skokan R."/>
            <person name="Toyoda A."/>
            <person name="Suzuki Y."/>
            <person name="Kagoshima H."/>
            <person name="Schijlen E."/>
            <person name="Tajeshwar N."/>
            <person name="Catarino B."/>
            <person name="Hetherington A.J."/>
            <person name="Saltykova A."/>
            <person name="Bonnot C."/>
            <person name="Breuninger H."/>
            <person name="Symeonidi A."/>
            <person name="Radhakrishnan G.V."/>
            <person name="Van Nieuwerburgh F."/>
            <person name="Deforce D."/>
            <person name="Chang C."/>
            <person name="Karol K.G."/>
            <person name="Hedrich R."/>
            <person name="Ulvskov P."/>
            <person name="Glockner G."/>
            <person name="Delwiche C.F."/>
            <person name="Petrasek J."/>
            <person name="Van de Peer Y."/>
            <person name="Friml J."/>
            <person name="Beilby M."/>
            <person name="Dolan L."/>
            <person name="Kohara Y."/>
            <person name="Sugano S."/>
            <person name="Fujiyama A."/>
            <person name="Delaux P.-M."/>
            <person name="Quint M."/>
            <person name="TheiBen G."/>
            <person name="Hagemann M."/>
            <person name="Harholt J."/>
            <person name="Dunand C."/>
            <person name="Zachgo S."/>
            <person name="Langdale J."/>
            <person name="Maumus F."/>
            <person name="Straeten D.V.D."/>
            <person name="Gould S.B."/>
            <person name="Rensing S.A."/>
        </authorList>
    </citation>
    <scope>NUCLEOTIDE SEQUENCE [LARGE SCALE GENOMIC DNA]</scope>
    <source>
        <strain evidence="2 3">S276</strain>
    </source>
</reference>
<feature type="compositionally biased region" description="Basic and acidic residues" evidence="1">
    <location>
        <begin position="54"/>
        <end position="80"/>
    </location>
</feature>
<feature type="compositionally biased region" description="Gly residues" evidence="1">
    <location>
        <begin position="304"/>
        <end position="320"/>
    </location>
</feature>
<feature type="compositionally biased region" description="Pro residues" evidence="1">
    <location>
        <begin position="595"/>
        <end position="604"/>
    </location>
</feature>
<dbReference type="AlphaFoldDB" id="A0A388LT27"/>
<sequence>MQRVARYATERGLDVPDTGGARGGEAGRRPVEGGVGGDSGHGAPDHPLGVGGGDTKEGMIHVDREARGPGEEGVPEHEDMPEFYTGTGERMEDRRRRADKGAAKEGSSKRKEGGTDPAATTAGKRLRQQKVTDVYGGEWVAHDPALRIPREINKTHDDPEGEERRAHTARRAADQADREMLGGGRFHERPRGAGDDPYSDEAKVVHAATFCSESCTTIARLTTSAGHGNGGHRGVGVLFASARTSAQRRGSLLAEVTITFPGDIAGGGGTTDSSSGEGGGSSGDGGHDDRGRGRRHTSSSNNSTGGGDGSITAGGGGTTAGGAAAVERQVAAAGGAVGGAAVVEVEGAAATEEKEAPSAAAVERRLAGPVEEEIAAQAEVPCGGDDERLMQQFVIEELDPVIGDGVAAEADDEAMPGGAEAGDIVVEGRPQAVDEAVQAGQRRVEGAIDARRVVRETATSLVVPFSGVHLALGRQSQAVQMAMHGVPPLVIMDLGSEPVVVPPRLPSHFAPQEVCRPFNAEELAREAVRDVTRLDQRIVDQRLEHLLWQAIPSVPWGPASPVWSGSTSTGGRAVGHAPEVSGGVMETAPRTRDMVPPPPRPPVGDPSSSPTGRGSRSPHKPRRCRIRDTTTVQQDVCDTTLFRRTDIDLDSTRCVTEHTARLQPGLGPRDARTTVAREVPASDCEPQRGRGRGVSTESLEHALRAGTCVMKEQTPRKRGVPPCPRPVPTEGGAALGESSGAEGLGMPRGGRRVVR</sequence>
<organism evidence="2 3">
    <name type="scientific">Chara braunii</name>
    <name type="common">Braun's stonewort</name>
    <dbReference type="NCBI Taxonomy" id="69332"/>
    <lineage>
        <taxon>Eukaryota</taxon>
        <taxon>Viridiplantae</taxon>
        <taxon>Streptophyta</taxon>
        <taxon>Charophyceae</taxon>
        <taxon>Charales</taxon>
        <taxon>Characeae</taxon>
        <taxon>Chara</taxon>
    </lineage>
</organism>